<keyword evidence="3" id="KW-0436">Ligase</keyword>
<keyword evidence="2" id="KW-0597">Phosphoprotein</keyword>
<feature type="domain" description="Carrier" evidence="7">
    <location>
        <begin position="794"/>
        <end position="870"/>
    </location>
</feature>
<dbReference type="Pfam" id="PF00668">
    <property type="entry name" value="Condensation"/>
    <property type="match status" value="9"/>
</dbReference>
<evidence type="ECO:0000256" key="4">
    <source>
        <dbReference type="ARBA" id="ARBA00022737"/>
    </source>
</evidence>
<dbReference type="Gene3D" id="3.30.300.30">
    <property type="match status" value="5"/>
</dbReference>
<protein>
    <recommendedName>
        <fullName evidence="7">Carrier domain-containing protein</fullName>
    </recommendedName>
</protein>
<dbReference type="FunFam" id="3.30.559.30:FF:000002">
    <property type="entry name" value="Nonribosomal peptide synthase Pes1"/>
    <property type="match status" value="3"/>
</dbReference>
<dbReference type="Pfam" id="PF00550">
    <property type="entry name" value="PP-binding"/>
    <property type="match status" value="7"/>
</dbReference>
<feature type="domain" description="Carrier" evidence="7">
    <location>
        <begin position="6056"/>
        <end position="6132"/>
    </location>
</feature>
<reference evidence="9" key="1">
    <citation type="journal article" date="2015" name="Genome Announc.">
        <title>Draft genome sequence of Talaromyces cellulolyticus strain Y-94, a source of lignocellulosic biomass-degrading enzymes.</title>
        <authorList>
            <person name="Fujii T."/>
            <person name="Koike H."/>
            <person name="Sawayama S."/>
            <person name="Yano S."/>
            <person name="Inoue H."/>
        </authorList>
    </citation>
    <scope>NUCLEOTIDE SEQUENCE [LARGE SCALE GENOMIC DNA]</scope>
    <source>
        <strain evidence="9">Y-94</strain>
    </source>
</reference>
<evidence type="ECO:0000256" key="6">
    <source>
        <dbReference type="SAM" id="MobiDB-lite"/>
    </source>
</evidence>
<dbReference type="Gene3D" id="3.30.559.10">
    <property type="entry name" value="Chloramphenicol acetyltransferase-like domain"/>
    <property type="match status" value="9"/>
</dbReference>
<keyword evidence="1" id="KW-0596">Phosphopantetheine</keyword>
<dbReference type="SMART" id="SM00823">
    <property type="entry name" value="PKS_PP"/>
    <property type="match status" value="6"/>
</dbReference>
<dbReference type="PROSITE" id="PS50075">
    <property type="entry name" value="CARRIER"/>
    <property type="match status" value="7"/>
</dbReference>
<evidence type="ECO:0000259" key="7">
    <source>
        <dbReference type="PROSITE" id="PS50075"/>
    </source>
</evidence>
<feature type="domain" description="Carrier" evidence="7">
    <location>
        <begin position="3418"/>
        <end position="3494"/>
    </location>
</feature>
<dbReference type="InterPro" id="IPR045851">
    <property type="entry name" value="AMP-bd_C_sf"/>
</dbReference>
<dbReference type="Gene3D" id="3.40.50.12780">
    <property type="entry name" value="N-terminal domain of ligase-like"/>
    <property type="match status" value="5"/>
</dbReference>
<organism evidence="8 9">
    <name type="scientific">Talaromyces pinophilus</name>
    <name type="common">Penicillium pinophilum</name>
    <dbReference type="NCBI Taxonomy" id="128442"/>
    <lineage>
        <taxon>Eukaryota</taxon>
        <taxon>Fungi</taxon>
        <taxon>Dikarya</taxon>
        <taxon>Ascomycota</taxon>
        <taxon>Pezizomycotina</taxon>
        <taxon>Eurotiomycetes</taxon>
        <taxon>Eurotiomycetidae</taxon>
        <taxon>Eurotiales</taxon>
        <taxon>Trichocomaceae</taxon>
        <taxon>Talaromyces</taxon>
        <taxon>Talaromyces sect. Talaromyces</taxon>
    </lineage>
</organism>
<dbReference type="SUPFAM" id="SSF52777">
    <property type="entry name" value="CoA-dependent acyltransferases"/>
    <property type="match status" value="19"/>
</dbReference>
<evidence type="ECO:0000256" key="3">
    <source>
        <dbReference type="ARBA" id="ARBA00022598"/>
    </source>
</evidence>
<dbReference type="NCBIfam" id="TIGR01733">
    <property type="entry name" value="AA-adenyl-dom"/>
    <property type="match status" value="5"/>
</dbReference>
<feature type="domain" description="Carrier" evidence="7">
    <location>
        <begin position="7747"/>
        <end position="7833"/>
    </location>
</feature>
<dbReference type="Proteomes" id="UP000053095">
    <property type="component" value="Unassembled WGS sequence"/>
</dbReference>
<dbReference type="CDD" id="cd19545">
    <property type="entry name" value="FUM14_C_NRPS-like"/>
    <property type="match status" value="2"/>
</dbReference>
<dbReference type="InterPro" id="IPR023213">
    <property type="entry name" value="CAT-like_dom_sf"/>
</dbReference>
<dbReference type="PROSITE" id="PS00012">
    <property type="entry name" value="PHOSPHOPANTETHEINE"/>
    <property type="match status" value="2"/>
</dbReference>
<feature type="domain" description="Carrier" evidence="7">
    <location>
        <begin position="7150"/>
        <end position="7226"/>
    </location>
</feature>
<evidence type="ECO:0000313" key="9">
    <source>
        <dbReference type="Proteomes" id="UP000053095"/>
    </source>
</evidence>
<dbReference type="Pfam" id="PF00501">
    <property type="entry name" value="AMP-binding"/>
    <property type="match status" value="5"/>
</dbReference>
<dbReference type="FunFam" id="3.40.50.12780:FF:000014">
    <property type="entry name" value="Nonribosomal peptide synthetase 1"/>
    <property type="match status" value="5"/>
</dbReference>
<dbReference type="CDD" id="cd19542">
    <property type="entry name" value="CT_NRPS-like"/>
    <property type="match status" value="4"/>
</dbReference>
<dbReference type="NCBIfam" id="NF003417">
    <property type="entry name" value="PRK04813.1"/>
    <property type="match status" value="5"/>
</dbReference>
<dbReference type="GO" id="GO:0031177">
    <property type="term" value="F:phosphopantetheine binding"/>
    <property type="evidence" value="ECO:0007669"/>
    <property type="project" value="InterPro"/>
</dbReference>
<dbReference type="FunFam" id="3.30.559.10:FF:000017">
    <property type="entry name" value="Nonribosomal peptide synthase Pes1"/>
    <property type="match status" value="2"/>
</dbReference>
<dbReference type="FunFam" id="1.10.1200.10:FF:000005">
    <property type="entry name" value="Nonribosomal peptide synthetase 1"/>
    <property type="match status" value="4"/>
</dbReference>
<dbReference type="PANTHER" id="PTHR45398">
    <property type="match status" value="1"/>
</dbReference>
<dbReference type="EMBL" id="DF933829">
    <property type="protein sequence ID" value="GAM38748.1"/>
    <property type="molecule type" value="Genomic_DNA"/>
</dbReference>
<name>A0A6V8HBC3_TALPI</name>
<dbReference type="FunFam" id="3.30.300.30:FF:000015">
    <property type="entry name" value="Nonribosomal peptide synthase SidD"/>
    <property type="match status" value="5"/>
</dbReference>
<keyword evidence="9" id="KW-1185">Reference proteome</keyword>
<dbReference type="FunFam" id="3.30.559.10:FF:000016">
    <property type="entry name" value="Nonribosomal peptide synthase Pes1"/>
    <property type="match status" value="3"/>
</dbReference>
<dbReference type="InterPro" id="IPR042099">
    <property type="entry name" value="ANL_N_sf"/>
</dbReference>
<feature type="region of interest" description="Disordered" evidence="6">
    <location>
        <begin position="7859"/>
        <end position="7880"/>
    </location>
</feature>
<comment type="caution">
    <text evidence="8">The sequence shown here is derived from an EMBL/GenBank/DDBJ whole genome shotgun (WGS) entry which is preliminary data.</text>
</comment>
<keyword evidence="4" id="KW-0677">Repeat</keyword>
<evidence type="ECO:0000256" key="1">
    <source>
        <dbReference type="ARBA" id="ARBA00022450"/>
    </source>
</evidence>
<dbReference type="InterPro" id="IPR009081">
    <property type="entry name" value="PP-bd_ACP"/>
</dbReference>
<sequence length="7905" mass="878323">MESQNQTTGDIASLACYLPSVRNATATTKSKRRMCSRINCDAQKIKTIFKEDEAGAKDLLQAAWAMVLHHYTGMEEVCFGYDEFDMAVSARRPGPLAVRYRVDPEVQLGDMLKGKDGKYGKALRNEADGGNVKSQLHYNTAVMLQIRNSADNTFSPAALAAQQAAMSLPEECKVRILAKYINSAFSVFLEYKHPDISAAFASIVSETFSRMLHGLLEESACTIQELSKITDGDMRQIMKWNAGRPETVKKCIHNVIEDQVQLNLEKEAVCAWDGSLTYAELNEQASILARQLLKLGVRAETHVALCFDKSKWNIVAMLAVLKAGGAFVPLDPSHPIARLKSLVKEVEANIIICSTSHSSRLSSAAEHVLCVDAEHMERMAAENAILNEREMSTSINSTNAAYVLFTSGSTGKPKATVIEHQAFCSGAQVHGPAMLIESDSRVLQFAAHTFDASLVEILTPLMRGGVVCIPSEESRLNGIVSAINELRVNHAFLTPSFVRFITPADVPNLTRLVLAGEALTQANIDTWSSINLVNGYGPTESSVAAVVNNNITKDTACQDIGFPVGVRCWVVDPENHDALLPVGCTGELLLEGPSLARGYLNNQEKTAQSFISNPSWSQEDGINIGQSRFYKTGDLVRYNSDAGSFDFVGRKDTQVKYHGQRIELGEIESNLIKHPTVKHGLVLLPKTGPATQKLVAIISFSEDNTKDLPANPSPLKVLDVPDREGHISDIRETMSSILPTYMIPSIWLCVEAFPVLPSRKLDRKSVSTWLDNLPDEILDAFRPTANGTKDSMDGDMTDTEASLRQIWSDVLNIPLSRTSIHHSFLNLGGDSITAMTCMNRCKKMGIGLTVQDILRSRSIQELAKCAKLVAVQNDYREDIDVGFDLSPIQKLHFEARDDNSGHFNQSFFLRINQKVTPQNLQNAIKVIINRHSMLRARFFYDESKKQWLQRLTDQNQVSHRFKVHTLSSREQVKNAIADSQASLNAVHGPVVAIDLFQMENQGQLLSLIGHHLVVDLVSWRVILEDLEELLLHPQSSSLLAPTLPYQSWSRLQWDQISDFGEERIAKTQDVPLCDLSYWGITDAENTYGQVSCEGFEIDAETTSILMNEANSPIRTEAIDILVAALLHSFAKTFTDHALPVIHNEGHGREPWDNAIDVSRTVGWFTIIYPIFVQATALGDWVDTLVQVKDCRRRVKDNGREYFARSILGGENMKVFKPMEITFNYLGRYQQLEKAGALFSPVEGLAGETSQGGGAADFAKTTPRFGLFEISAVIVQDVLRFTFSFNGNMQHQERIRQWVADCQYTLSQMTKDLVSLQHQPTLSDYPLLSLDYPDLQALIAEKLPASNLESLDDVEDIYPCSPMQRGLLISMTRDVSFYAARGTYEVKTDNRSSIDAQLLAKAWQQVVDRHAMLRTVFVENLSSEDLYSQIVLRKYACSTKILRCTNEDDVETVLDNHPMQSDRQKPLHQFTVCVTETGKVFCRLEISHVIMDGMSISIMLRDLERAYSGGLPNVPKPLFSSFVSYLQAQPKVSAMNYWKSYLSGVEPCHMPVLNDGSSSTRKYSTLRLDFKKLDLLQSTCEKHGLTIANALHAAWALTLRCYTGSDDVCFGYLLSERDIPLDMIEDTVGPMINMLACRVNMSSETVLMRLVEGIQADYMESAPYKHISLADVQHGLNLSGTALFNTCLSYRKLPSVEPAQKPAIQFSECGGLHDPTEYLVTINVEASDTDAVIDLDFWTDMLSRAQARNIADTFIRALENMIEQPEAQLSQLNHISASNWQQIAEWNKAMPKTIEMCIHEVFEQQVRLNPDAPAICAWDGEFTYSQVDSLSTRLSYYLTNFGVMPESFVALCFDKSAYTIIAMIAVLKAGGACVPLDAGHPKAALELRVLETGAQVVLSSPSRTHLLDDVVPYAIPVDETLFTQLEEIEPFEITEAAPENAAFVIFTSGSTGKPKGVVLEHRSLVTSAAAHGAALGVDQSTRFLQFASYSFDNSLEEIFTTLMRGGCVCVPSEDDRMNNLAKAMNDLDVNFTDMTATVAAFLNPSDVPKLKGLAIGGEAPTKEIKETWCSVLRLQNIYGPTECSINCCHNPDVGVSSDVTNIGRAVGGVSWVVDANDHNNLVPIGCVGELLIEGPILARHYLHNPEKTQQSFIEDPSFMCTLAEKIGDTEVFPPTGHRMYKTGDLVRYNSDGSLVYLGRKDTQVKLNGQRIELGEIEHRIQSALPSDGQCSVDLIVRRNGQITSKALVAFVCLESDSKKPTQSDADFILPMTLSFQSIALNVKSAISSQIQSYMVPNIYIPVSFFPMTSSGKLNRRLLRTTAEELLSRDASSYRLGGRSGREPSTDAEKALQKLWSTLLSVDASNISADDTFFRHGGDSISAMRLVTAARKQGYSISVADIFQAPRLSEIAEKLVAVSTSTINESDVKIVPFLLLDKSISVIDIKHEVSDTCNISVEQIEDILPCSAIQEGLVTLSSTQPGSYVTQNIYDLPDSVDIERFKAAWQKLYQRESILRTRIVHSKNNGFLQVVVREEPEWTSSQPPSRSIPGTNGGRLSRYTITQDQSGRSQFIWTAHHAIYDGWSIPKLFNKLQKYYEDSSLAIENNPCSYSRFIKYVSGIDAGEMKDFWARHLEGFSAVQFPALPNASHKSNPKTRQNLRFNLPEQRPMEVTLPSLIRAAWALTVSMYSYSEDIVFGEIMTGRDIPVPGIDDMIGPALSIVPMRLKIDSDLTVPQYLQQIQSQAAAIIPYQSAGLQHIQGVSQDAKSACEFQTLFSIAHGESDDVEGVMKFISANSGDANFFTYPLNVSCFMWESDLEVQIQYDSHIVPLTQLERVMDQFETTLHKLCSAVQEDKLSGLEIISSSDITKVQEWNSQLTLTRVDRCIHDVIDDNIRSHPDALAIDSWDGTFTYEQLGRYATALAHHLKQLLDDEKEQFIPICFEKSAFAAISMLAIIKAGYAFVPIDPQHPKARRQEIISDIDAKVILCSSRYVSSCREVVNQALAVDMDLLASLPEPKTSLGKYDAGSAAYVIFTSGSTGKPKGCIIEHSGFCSGAVKNGPAFSFSPTSRVLQFASYTFDASLLEILTVLVMGGCTCVPHESTRLNGIAKFINEKNVNTALLTPSMAQTIKPSEVLCLKNLALVGEAMTPNHLAIWANDVRLINGYGPTETSIVAAAKPHMTLDTDSSNIGVPVGNAWIVDPRNHDRLMPVGAIGELLVEGPTLSRGYLNNEQKTQEVFITNPAWSIVESNSQVRRMYKTGDLVKYAPDNSGELLYVGRKDSQAKLHGQRLELGEIEHHLNGDSDVLNAIALLPKTGRCSKKLVAVISLRDIPVMSVDNTLHIVPDEFAFEKLHLIQNRLREKVPAYMTPTAWVILQQLPLLPSGKLDRKLITQFVENMDDATFERLTAAEQTSSPDNVVVITQTEAALRDIWASVLKLPAESISLDRSFLHMGGDSMSAMAVMSRCRSQNLGVTVENIITCKSIRHLASLVTLPQKAAHTEESYQQFDLSPIQSLYFRCMSGQPNHFNQSIMIDLRHSKSKEQVQSAILKLVSVHSMLRARFSRDGNGIWKQRILQDTQSSYGFRTVGLFDPDELAEEVEETQKSLNVTSGPVMAVTFFEDATAGSKLFICAHHLVVDVISWGIIVQDLEDLLQGRQIASDQGVSFQKWCRLQLDYVNEQKDASLLPRDDVPAAELDFWGMKDTPNTHGAAVVEEMELDSMITDNLLEMISGPLNCDIVDVLLATLLLSFRHVFSSRKSMPCIYNEGHGREPWDPSIDLSRTVGWFTTMSPVHLPADFNAGDENDIHKCINWVKALRRRTPGKGMPYFAQRLLTWEGSEKYRHHWPMEMTFNYLGQHKEVKESRSLLQLTNGTGQSVNSTSDIGADVPRFSLIEISAAIVNGSMNMSISYNKSMKKQGSIHQWIGDCKDMICHVVKVSAQKRTTSSLADFRLLPLTYNGIDQITRSLQNVGITSFDNIEDIYPCSSMQHGILLSQLKDPNTYAYRTIFEVDLPSEQGKLDVKKLAVAWQSVVDRHASLRTTFIDGNHEASLMDQVVLKSCPAKVNVVQASGEDARKMLAGLPDMNFKNGNQLHRLSICTNEYGKVFCRFDISNAIADGTSMPIIFRDLSRAYMDLPPVTERQPQYSDFVDHLLSQPKEKGVAYWKKYLEGTEPCLFPSLVNDQKKEKCLGSEIITLKSNTAIHELCKSMGITMSALFQFVWAMVLRTYTGSDEVCFGYISSGRDVPVQGIEEAVGAFINMLIYKVHLTDDLPLIKALKKTQRDFIKSMEHQAVSLAEVQHALGLADTPLFNTAFTFQRRSGLEVNSTASLSFSSFDSHDPSEYKIAVNIEMMESVTEVHFSYWQDCLSGAQVKDIAGTFEQIINEITSSTGDDKIIGKINTVGSLSCQNVRQWNNMPPQKVDRCVHEMIEEQVRIRPAMAQAVEAWDARFTYRQLDSHANRLANILISHGVGPEVIVPLCFEKSAWAIVAQIAVLKAGGAFVSLDPSHPEDRLKSLVEDVNGRVVLSSAQQFDKISKIVSNTIMVNERALAQLPQATKATRTSVGPTNTAYVIFTSGSTGKPKGTVIEHGQFCTGALAHGAALHMNSETRSYQFANYTFDASILDILTVLILGGCICVPDAEERMNDVAGSITRLRANWMCITPSVASTLKPESIPTMKVIAMGGEKMTPGAIEKWSKSVCLVEAYGPSECSVVCAASDKVDQSGQIVNCDPAVIGNAVGSRSWVVDQRNYNRLVPVGAIGELIIEGHIVGRGYLNNEKKTKEAFIKDPAWAADERLKPLIAPGTRMYRTGDLVRYNEDGTLTYMARMDMQIKLNGQRIELGEIEYQCTQHMPENVQLAVDLVAPGGHPGPKKLAMFFSLANSNDKSRKSAHSNDKILLEMDSEARSAVQSLEKSVAKVLPSYMIPQLFFPVSVIPFTTSGKLDRRKLFGEIKDLTRDELKEYSLSTSVKRKAPTDERQITLQGLWEEVLAIPKTSIGSDDSFFRLGGDSLAAMKLVGIARSRGIALSVVDIFRHPTLEEMSKKYQLTKATTEVLIPPFSLLRNSTVKVAVIDEIAHQCNVQPESIADIYPCSALQEGLITSSVQQEGAYISLNVLKLGPQVDIERFKAAWQQLVDEFDILRTRIPHTASSDFLQVVLKRQQISWHYSDDLESALDDTSTVFNTESGMLSRYILVKERHNSVTHFVWLIHHALYDAWGLDILLKRVQEIYFNRGQSTKKPAYASFISYLEKKNLQDSGDFWKSYLANSSPSHFPPLASQIEAESQDTTSKTLTQKVDIPQQFLSLGITMPILIRAAWVLVLSNRTQSPDVCFGETLSGRNIDVPDITEMAGPVLTTVPTYVHVNSKSKVKDYLLEIQKMSTEMIPHQHFGLQHIKKLGHEQAAACQFRNLIVVQTAEAAGNDELWEVQENGDIGSFFTYPLVVECKTFESRVEVNFHYDDKVITRWELERISFQLSHVLHQLASVGASSTASLATVDMLSPEDRKEIKWLNKRNPHIVDACIHDLFKTRCMEQPDAPAVHAWDGDLTYAELNKYASSLATYLQSLGAKPEVLVPLCLDKSVWTIVSMYAVLMAGGAIVPLDPSHPLDRHREIVKQTGVNILLFSSKYNAKYAGIVKHAISIDENMIRNTLLRTAGKDQSSSVRSSNAAYAIFTSGSTGKPKGIVIEHKAFNTSSVAFGRALQMTSETRALQFASLSFDAAVMEIFTTLTVGGCVCVPNEEERLQDLSGAICRMNVTWTLLTSSVANLIDPASVPSLKVLVCGGEAISPEVIAKWSDKVHLINAYGPSEASVVAVVNPDVSHNEPNNIGYGIQPTTTWVVNPEDYNQVTPMGSVGELALGGPTLSRGYLGDTVKTTAAFIENPSWAKEFALGTSASPSIHLTGDLVRYRPDGSIDFIGRKDNQVKLNGQRMELGEIEHRLEADSLVRHVIVSVPKSGPLQKRLVAILSLNDTTAGQSVVTSETCKLVEKPAELSRIKDNLTSQLPTYMVPQAWAVVNAIPMLVSGKLDRKLVKNWIEGIPEQHYQQIAGMEEENDTAVVMTGVVATLRDIWGQVLNQPADKINLNRSFLSLGGDSITAMAVVSRSRRQNIKVTLHDILRSPSLIKLAETVESSIIKVDDHVEVLDQGFELSPIQQVYFLAAKEHQGSGRFNQSYTIRFSQYISAESVHSALRAIVSNQSMLRARFKLNASGEWEQQVSSDIKSSYRFRRHEIGSLSETAKIVGDSQRDVNIYDGPIFVADMFETSSNEQYLFLAAHHLVVDVVSWRIIMQDLEDIFEKGSLPTDKPLSFQSWCKMQSEHFKRSTDDYKLPFNVLPANLGYWGMEDVSNTYGDVERRTFTLDEGMTTSTMTSCHEVFGTEPVDIFLTAVIHSFKLVFKDRFVPTVFNEGHGRETWDSKIDLSRTVGWFTNISPLQVALETDDVLDTLKKVKDTRRSSREAGKAYLAQRFLGSRDRPLSSHFDVPMEILFNYLGFMQQLERDDSFLQSTDMGLEKADPLEVGDMGRDTTRVALFEISAAVVQHRLEFAFMFSGRMKRLTEINRWVSECKWILEEIVVRLRRCTPEPTLSDYPLLPVNYDALKRLVKTSFPQAGISHYQEVEEVYPCSPTQEGMLLSQLRDPKAYLFHVVFEVAGINTRQTVDPLKLIAAWQKVVDRHAALRTVFVNSTYKGGSFDQAVLKNIDSDVIHIECDDSAALSQLQSISLYDRNARRKQKIPHQLTICVTPSGRVFMKIEVNHAVIDGGSTPILIHDLQLAYDGLLPDGRGPLYSDYIRYMRSQSGRDDVVYWKRYLSGVQACYFPRLKSTFSSQRRLASHQFDFDHWQDVQNYCERTGVTLASVIQAAWALVLRKYTGSDDVCFGYLSAGRDAPVTGIQETIGVFINMLCCRVRLWPSQLLAEIPSVIQDDYVRAIPHQRSSLAQVQHELGFQGKHIFNTALSIQNHSSSEADEGSLVFTTQEAHDPSEYSITLNIETGRNQEGIVFRYWTDMFSNEHASDISKTLANILHAFAREPTETISKLSRHDSGKTVNIVETKPTNVGQIPLQREDGLLEIIEKYPSLQNLIDERVRMIVQQMFNLNRPGSLRRNLSNATEHDVLALPQSESDAISSLSDDIYREDIGDSAIPVAAQIHERGIQADIEEKLLRLWSDKLGLPLDSITKDDSFFDLGGDSITAMALVGDARDEGLILTVADVFRNPVFKDMASVAQTASEKSYVEDEINNMNILGGQQSSFTSAKPGFYERFALIKAANIDEAFLQKYICPRVGVFKGGIVDILPVTDFQALSITGALLDSRWMLNFFCLDGRGPLDFRRLKQSCFRVVHAFDILRTVFVASKGRFLQVILRKVRPEFSVYETDESLDEFTSVLQQRDITEGVKQGEPFVQFVIVREKNTDRHRIILRLSHAQYDGVSLPRILSAIKAGYEGGPIPSPASFANFVRESARIVTADHYQHWRTLLSGSRMTEIVNRQESLGYKRLRASNEALRKTIQVPPMAHGNITTATVIKAAWALTLARITGSADIVFGHTISGRNTAAITGVESMVGPCMNIVPVRVVFGEKWTVLDLLRYIQDQQVANMPYEALGFRQIIHKCTNWPRSTHFSTVLQHDAANSSNEIQLGENIYTVKAVGSDEEMSDFSVNSKSLDRDRVEIVLSFSVDEHVAMPLAQMVLDMLCDTAESFTANPDMVLPSPGSLSALPVRDNRNIDTQLPRAETAKQQVEDNSITSSQLAGLTRAEILVLSDVLRRAWEQVLGDTSATNNGDDNVPPPIKPDSSFFNLGGDLIGLAQVSWLLEQEDFKVRLDDLIEHPTMMGQMAALVQSNSVTAQRMMASYHAGVAASSSAAATTATDGSVAGEEPRSGGNNKGGQLRKSMTWASAFGLARKIVKRKVEVEG</sequence>
<gene>
    <name evidence="8" type="ORF">TCE0_033f09733</name>
</gene>
<dbReference type="InterPro" id="IPR036736">
    <property type="entry name" value="ACP-like_sf"/>
</dbReference>
<dbReference type="CDD" id="cd19534">
    <property type="entry name" value="E_NRPS"/>
    <property type="match status" value="3"/>
</dbReference>
<comment type="similarity">
    <text evidence="5">Belongs to the NRP synthetase family.</text>
</comment>
<dbReference type="PROSITE" id="PS00455">
    <property type="entry name" value="AMP_BINDING"/>
    <property type="match status" value="4"/>
</dbReference>
<feature type="domain" description="Carrier" evidence="7">
    <location>
        <begin position="2341"/>
        <end position="2417"/>
    </location>
</feature>
<evidence type="ECO:0000256" key="2">
    <source>
        <dbReference type="ARBA" id="ARBA00022553"/>
    </source>
</evidence>
<dbReference type="SUPFAM" id="SSF47336">
    <property type="entry name" value="ACP-like"/>
    <property type="match status" value="7"/>
</dbReference>
<feature type="domain" description="Carrier" evidence="7">
    <location>
        <begin position="4972"/>
        <end position="5048"/>
    </location>
</feature>
<dbReference type="FunFam" id="3.30.559.30:FF:000005">
    <property type="entry name" value="Nonribosomal peptide synthase Pes1"/>
    <property type="match status" value="3"/>
</dbReference>
<dbReference type="SUPFAM" id="SSF56801">
    <property type="entry name" value="Acetyl-CoA synthetase-like"/>
    <property type="match status" value="5"/>
</dbReference>
<dbReference type="FunFam" id="3.40.50.980:FF:000001">
    <property type="entry name" value="Non-ribosomal peptide synthetase"/>
    <property type="match status" value="3"/>
</dbReference>
<dbReference type="Gene3D" id="3.30.559.30">
    <property type="entry name" value="Nonribosomal peptide synthetase, condensation domain"/>
    <property type="match status" value="10"/>
</dbReference>
<proteinExistence type="inferred from homology"/>
<dbReference type="InterPro" id="IPR020845">
    <property type="entry name" value="AMP-binding_CS"/>
</dbReference>
<dbReference type="PANTHER" id="PTHR45398:SF1">
    <property type="entry name" value="ENZYME, PUTATIVE (JCVI)-RELATED"/>
    <property type="match status" value="1"/>
</dbReference>
<dbReference type="InterPro" id="IPR000873">
    <property type="entry name" value="AMP-dep_synth/lig_dom"/>
</dbReference>
<dbReference type="FunFam" id="3.30.559.30:FF:000003">
    <property type="entry name" value="Nonribosomal peptide synthase SidD"/>
    <property type="match status" value="2"/>
</dbReference>
<dbReference type="GO" id="GO:0019748">
    <property type="term" value="P:secondary metabolic process"/>
    <property type="evidence" value="ECO:0007669"/>
    <property type="project" value="UniProtKB-ARBA"/>
</dbReference>
<dbReference type="InterPro" id="IPR020806">
    <property type="entry name" value="PKS_PP-bd"/>
</dbReference>
<dbReference type="Gene3D" id="1.10.1200.10">
    <property type="entry name" value="ACP-like"/>
    <property type="match status" value="7"/>
</dbReference>
<dbReference type="GO" id="GO:0016874">
    <property type="term" value="F:ligase activity"/>
    <property type="evidence" value="ECO:0007669"/>
    <property type="project" value="UniProtKB-KW"/>
</dbReference>
<dbReference type="InterPro" id="IPR006162">
    <property type="entry name" value="Ppantetheine_attach_site"/>
</dbReference>
<evidence type="ECO:0000313" key="8">
    <source>
        <dbReference type="EMBL" id="GAM38748.1"/>
    </source>
</evidence>
<evidence type="ECO:0000256" key="5">
    <source>
        <dbReference type="ARBA" id="ARBA00029454"/>
    </source>
</evidence>
<dbReference type="CDD" id="cd05918">
    <property type="entry name" value="A_NRPS_SidN3_like"/>
    <property type="match status" value="5"/>
</dbReference>
<accession>A0A6V8HBC3</accession>
<dbReference type="InterPro" id="IPR001242">
    <property type="entry name" value="Condensation_dom"/>
</dbReference>
<dbReference type="InterPro" id="IPR010071">
    <property type="entry name" value="AA_adenyl_dom"/>
</dbReference>